<evidence type="ECO:0000313" key="2">
    <source>
        <dbReference type="Proteomes" id="UP000001631"/>
    </source>
</evidence>
<gene>
    <name evidence="1" type="ORF">HCBG_05511</name>
</gene>
<dbReference type="GeneID" id="69038527"/>
<name>C0NR81_AJECG</name>
<dbReference type="Proteomes" id="UP000001631">
    <property type="component" value="Unassembled WGS sequence"/>
</dbReference>
<protein>
    <submittedName>
        <fullName evidence="1">Uncharacterized protein</fullName>
    </submittedName>
</protein>
<keyword evidence="2" id="KW-1185">Reference proteome</keyword>
<evidence type="ECO:0000313" key="1">
    <source>
        <dbReference type="EMBL" id="EEH06195.1"/>
    </source>
</evidence>
<accession>C0NR81</accession>
<dbReference type="HOGENOM" id="CLU_1712758_0_0_1"/>
<dbReference type="InParanoid" id="C0NR81"/>
<organism evidence="1 2">
    <name type="scientific">Ajellomyces capsulatus (strain G186AR / H82 / ATCC MYA-2454 / RMSCC 2432)</name>
    <name type="common">Darling's disease fungus</name>
    <name type="synonym">Histoplasma capsulatum</name>
    <dbReference type="NCBI Taxonomy" id="447093"/>
    <lineage>
        <taxon>Eukaryota</taxon>
        <taxon>Fungi</taxon>
        <taxon>Dikarya</taxon>
        <taxon>Ascomycota</taxon>
        <taxon>Pezizomycotina</taxon>
        <taxon>Eurotiomycetes</taxon>
        <taxon>Eurotiomycetidae</taxon>
        <taxon>Onygenales</taxon>
        <taxon>Ajellomycetaceae</taxon>
        <taxon>Histoplasma</taxon>
    </lineage>
</organism>
<sequence length="153" mass="16778">MVSDAEIRFYDRDIVAQDKERLINQLRSRQLKATVCISDSGTGIDIPDVHTVVPLHGAYTMIQLIQNATQGGDGKGGQGSRKLTDRVISEQGEQVQGWEAARGSDTQSISHQTISDEYCEPVGSHSAPARPHNIRGPQDIFGAWVYISFLISI</sequence>
<dbReference type="RefSeq" id="XP_045286676.1">
    <property type="nucleotide sequence ID" value="XM_045432560.1"/>
</dbReference>
<dbReference type="InterPro" id="IPR027417">
    <property type="entry name" value="P-loop_NTPase"/>
</dbReference>
<dbReference type="AlphaFoldDB" id="C0NR81"/>
<dbReference type="Gene3D" id="3.40.50.300">
    <property type="entry name" value="P-loop containing nucleotide triphosphate hydrolases"/>
    <property type="match status" value="1"/>
</dbReference>
<dbReference type="SUPFAM" id="SSF52540">
    <property type="entry name" value="P-loop containing nucleoside triphosphate hydrolases"/>
    <property type="match status" value="1"/>
</dbReference>
<dbReference type="EMBL" id="GG663369">
    <property type="protein sequence ID" value="EEH06195.1"/>
    <property type="molecule type" value="Genomic_DNA"/>
</dbReference>
<proteinExistence type="predicted"/>
<reference evidence="1" key="1">
    <citation type="submission" date="2009-02" db="EMBL/GenBank/DDBJ databases">
        <title>The Genome Sequence of Ajellomyces capsulatus strain G186AR.</title>
        <authorList>
            <consortium name="The Broad Institute Genome Sequencing Platform"/>
            <person name="Champion M."/>
            <person name="Cuomo C."/>
            <person name="Ma L.-J."/>
            <person name="Henn M.R."/>
            <person name="Sil A."/>
            <person name="Goldman B."/>
            <person name="Young S.K."/>
            <person name="Kodira C.D."/>
            <person name="Zeng Q."/>
            <person name="Koehrsen M."/>
            <person name="Alvarado L."/>
            <person name="Berlin A."/>
            <person name="Borenstein D."/>
            <person name="Chen Z."/>
            <person name="Engels R."/>
            <person name="Freedman E."/>
            <person name="Gellesch M."/>
            <person name="Goldberg J."/>
            <person name="Griggs A."/>
            <person name="Gujja S."/>
            <person name="Heiman D."/>
            <person name="Hepburn T."/>
            <person name="Howarth C."/>
            <person name="Jen D."/>
            <person name="Larson L."/>
            <person name="Lewis B."/>
            <person name="Mehta T."/>
            <person name="Park D."/>
            <person name="Pearson M."/>
            <person name="Roberts A."/>
            <person name="Saif S."/>
            <person name="Shea T."/>
            <person name="Shenoy N."/>
            <person name="Sisk P."/>
            <person name="Stolte C."/>
            <person name="Sykes S."/>
            <person name="Walk T."/>
            <person name="White J."/>
            <person name="Yandava C."/>
            <person name="Klein B."/>
            <person name="McEwen J.G."/>
            <person name="Puccia R."/>
            <person name="Goldman G.H."/>
            <person name="Felipe M.S."/>
            <person name="Nino-Vega G."/>
            <person name="San-Blas G."/>
            <person name="Taylor J."/>
            <person name="Mendoza L."/>
            <person name="Galagan J."/>
            <person name="Nusbaum C."/>
            <person name="Birren B."/>
        </authorList>
    </citation>
    <scope>NUCLEOTIDE SEQUENCE</scope>
    <source>
        <strain evidence="1">G186AR</strain>
    </source>
</reference>